<feature type="repeat" description="PPR" evidence="1">
    <location>
        <begin position="622"/>
        <end position="656"/>
    </location>
</feature>
<gene>
    <name evidence="3" type="ORF">BGZ80_011549</name>
</gene>
<reference evidence="3" key="1">
    <citation type="journal article" date="2020" name="Fungal Divers.">
        <title>Resolving the Mortierellaceae phylogeny through synthesis of multi-gene phylogenetics and phylogenomics.</title>
        <authorList>
            <person name="Vandepol N."/>
            <person name="Liber J."/>
            <person name="Desiro A."/>
            <person name="Na H."/>
            <person name="Kennedy M."/>
            <person name="Barry K."/>
            <person name="Grigoriev I.V."/>
            <person name="Miller A.N."/>
            <person name="O'Donnell K."/>
            <person name="Stajich J.E."/>
            <person name="Bonito G."/>
        </authorList>
    </citation>
    <scope>NUCLEOTIDE SEQUENCE</scope>
    <source>
        <strain evidence="3">NRRL 2769</strain>
    </source>
</reference>
<dbReference type="PROSITE" id="PS51375">
    <property type="entry name" value="PPR"/>
    <property type="match status" value="9"/>
</dbReference>
<feature type="compositionally biased region" description="Basic and acidic residues" evidence="2">
    <location>
        <begin position="946"/>
        <end position="959"/>
    </location>
</feature>
<dbReference type="Pfam" id="PF13041">
    <property type="entry name" value="PPR_2"/>
    <property type="match status" value="3"/>
</dbReference>
<keyword evidence="4" id="KW-1185">Reference proteome</keyword>
<proteinExistence type="predicted"/>
<feature type="repeat" description="PPR" evidence="1">
    <location>
        <begin position="657"/>
        <end position="691"/>
    </location>
</feature>
<dbReference type="InterPro" id="IPR002885">
    <property type="entry name" value="PPR_rpt"/>
</dbReference>
<dbReference type="OrthoDB" id="185373at2759"/>
<dbReference type="PANTHER" id="PTHR45613:SF9">
    <property type="entry name" value="MITOCHONDRIAL GROUP I INTRON SPLICING FACTOR CCM1"/>
    <property type="match status" value="1"/>
</dbReference>
<feature type="compositionally biased region" description="Basic and acidic residues" evidence="2">
    <location>
        <begin position="1259"/>
        <end position="1293"/>
    </location>
</feature>
<feature type="repeat" description="PPR" evidence="1">
    <location>
        <begin position="820"/>
        <end position="854"/>
    </location>
</feature>
<feature type="repeat" description="PPR" evidence="1">
    <location>
        <begin position="892"/>
        <end position="926"/>
    </location>
</feature>
<evidence type="ECO:0000256" key="1">
    <source>
        <dbReference type="PROSITE-ProRule" id="PRU00708"/>
    </source>
</evidence>
<protein>
    <recommendedName>
        <fullName evidence="5">Pentacotripeptide-repeat region of PRORP domain-containing protein</fullName>
    </recommendedName>
</protein>
<feature type="region of interest" description="Disordered" evidence="2">
    <location>
        <begin position="1246"/>
        <end position="1293"/>
    </location>
</feature>
<feature type="compositionally biased region" description="Low complexity" evidence="2">
    <location>
        <begin position="960"/>
        <end position="969"/>
    </location>
</feature>
<feature type="repeat" description="PPR" evidence="1">
    <location>
        <begin position="443"/>
        <end position="477"/>
    </location>
</feature>
<feature type="repeat" description="PPR" evidence="1">
    <location>
        <begin position="692"/>
        <end position="726"/>
    </location>
</feature>
<dbReference type="Pfam" id="PF01535">
    <property type="entry name" value="PPR"/>
    <property type="match status" value="3"/>
</dbReference>
<dbReference type="Proteomes" id="UP000703661">
    <property type="component" value="Unassembled WGS sequence"/>
</dbReference>
<evidence type="ECO:0008006" key="5">
    <source>
        <dbReference type="Google" id="ProtNLM"/>
    </source>
</evidence>
<evidence type="ECO:0000256" key="2">
    <source>
        <dbReference type="SAM" id="MobiDB-lite"/>
    </source>
</evidence>
<evidence type="ECO:0000313" key="3">
    <source>
        <dbReference type="EMBL" id="KAG0012738.1"/>
    </source>
</evidence>
<feature type="repeat" description="PPR" evidence="1">
    <location>
        <begin position="513"/>
        <end position="547"/>
    </location>
</feature>
<dbReference type="NCBIfam" id="TIGR00756">
    <property type="entry name" value="PPR"/>
    <property type="match status" value="5"/>
</dbReference>
<dbReference type="PANTHER" id="PTHR45613">
    <property type="entry name" value="PENTATRICOPEPTIDE REPEAT-CONTAINING PROTEIN"/>
    <property type="match status" value="1"/>
</dbReference>
<feature type="repeat" description="PPR" evidence="1">
    <location>
        <begin position="785"/>
        <end position="819"/>
    </location>
</feature>
<feature type="region of interest" description="Disordered" evidence="2">
    <location>
        <begin position="173"/>
        <end position="226"/>
    </location>
</feature>
<dbReference type="EMBL" id="JAAAID010000941">
    <property type="protein sequence ID" value="KAG0012738.1"/>
    <property type="molecule type" value="Genomic_DNA"/>
</dbReference>
<evidence type="ECO:0000313" key="4">
    <source>
        <dbReference type="Proteomes" id="UP000703661"/>
    </source>
</evidence>
<accession>A0A9P6SYX6</accession>
<dbReference type="InterPro" id="IPR011990">
    <property type="entry name" value="TPR-like_helical_dom_sf"/>
</dbReference>
<feature type="repeat" description="PPR" evidence="1">
    <location>
        <begin position="478"/>
        <end position="512"/>
    </location>
</feature>
<feature type="region of interest" description="Disordered" evidence="2">
    <location>
        <begin position="1146"/>
        <end position="1176"/>
    </location>
</feature>
<feature type="compositionally biased region" description="Basic and acidic residues" evidence="2">
    <location>
        <begin position="1158"/>
        <end position="1176"/>
    </location>
</feature>
<comment type="caution">
    <text evidence="3">The sequence shown here is derived from an EMBL/GenBank/DDBJ whole genome shotgun (WGS) entry which is preliminary data.</text>
</comment>
<dbReference type="Pfam" id="PF13812">
    <property type="entry name" value="PPR_3"/>
    <property type="match status" value="1"/>
</dbReference>
<name>A0A9P6SYX6_9FUNG</name>
<sequence length="1293" mass="147052">MHKTTRQIWATSSSSPCVFCDFQLLLPQTTPIRNNTTRAVSVRSQSRNISTSRAQLQHQLERQQRLASCLRVFGVSTYQQQLRPSSLYQLRQLRSQRQSTAKAPPRGGASTRSGTNARDKPPAQLRPTLSLILSHARSSGFLTSEFVQPSALNARISVNSRISLELPRFLSTSTSPSFTPDPEAEVSPSQFTRSTVSVDTASSPTTVQSGSVAPDHTIVTAETPGSSDFQSLFPDIPASFVDPSSRNPFTTIESENVPWRNSSMRKGSELEESLRKSLHRRDPISTWWPMYEQVAVQWRGKSHPNSTSEQATALVRSDFVRIILGLKLSATLPRVSDRLSRLELVFEDYHSAINTPKSNVKAYTAFLDTLHFWKLDELVPEWVERIKSKIVISPSGETSMIRESPQDQYHDLMRTLVETNQVSAALKCLNELKASNSDQLRPTIKAYDTVLEGLMKQKDSASAMKILQDMKDQGLSPELTTFNTLLHGYLANRDARAAQRVLESLLLTDIRPDIYTFNLLMSGYLNMGEIELVNGFYKGLGEYGLVPNSKTYRILMKTHLRQGQVDQVVDLFSKLRDSPQTELHPGSEDYCVLMQALVTHGRMPDALRILRELSEAANVPLTTQIYNVFLTQYARGGQTEKARRVLDRIISEKLPLVDGSFNPLIRTYLEQKDYDKVEEIAELMKRHGIQPSKATFNIMINSTKNSGNLPVAMALYERMMAEGVEPDVWTYNTLLDILVGRMTPVQDSYRNKGYPREVTDEQIQEYVPKIEKLLMEMKSRGVKPDVVTYGKLIHQYVLLRDIEQAEMLLHEMVKSGISPNGFALNTLMNGFTLIEDMDKAVELFRRMRKYGVEADATTFTTLIKGYANMKQYSLAQDFANSLQQQSPRIRLDQYCLNTLMQLAQKSHQPGMALDFFEMMRGRGIEPDKVTYTILINALSREFVDKWGPDQNSRDDRDSSSTKTSQVKSSSEVVESLLEVIQQDGPPTHHSQITTVISAYFRLGRPLAAIEYFKTSYWRANPKLSTTNCGAMFHGLLAPEHRKRYDGIVLNLYSRMFAVTKEVIRAERWRNKYKFVPRYELPVLDLVTMRILFQSFSTRNNWKIVLQLWKDLESIGPERLYPYRMPIEFLGWAAQAYHMTPEIDEISSYSQQQGRRNSRYTDDNKAEEPRKEETHAEKSEKLLRQLWVAHPNMGVEWSMKIYGKNIFESLKHPGKSSSSRKLIANASSKPSSLAQSSSLLMTSYLNDNDITPSYRRHKPARDTSIKETEESENERWKAVERSDGSSEQGKEGSG</sequence>
<feature type="region of interest" description="Disordered" evidence="2">
    <location>
        <begin position="946"/>
        <end position="969"/>
    </location>
</feature>
<feature type="compositionally biased region" description="Polar residues" evidence="2">
    <location>
        <begin position="187"/>
        <end position="211"/>
    </location>
</feature>
<organism evidence="3 4">
    <name type="scientific">Entomortierella chlamydospora</name>
    <dbReference type="NCBI Taxonomy" id="101097"/>
    <lineage>
        <taxon>Eukaryota</taxon>
        <taxon>Fungi</taxon>
        <taxon>Fungi incertae sedis</taxon>
        <taxon>Mucoromycota</taxon>
        <taxon>Mortierellomycotina</taxon>
        <taxon>Mortierellomycetes</taxon>
        <taxon>Mortierellales</taxon>
        <taxon>Mortierellaceae</taxon>
        <taxon>Entomortierella</taxon>
    </lineage>
</organism>
<feature type="region of interest" description="Disordered" evidence="2">
    <location>
        <begin position="94"/>
        <end position="123"/>
    </location>
</feature>
<dbReference type="Gene3D" id="1.25.40.10">
    <property type="entry name" value="Tetratricopeptide repeat domain"/>
    <property type="match status" value="4"/>
</dbReference>